<reference evidence="2 3" key="1">
    <citation type="submission" date="2018-06" db="EMBL/GenBank/DDBJ databases">
        <authorList>
            <consortium name="Pathogen Informatics"/>
            <person name="Doyle S."/>
        </authorList>
    </citation>
    <scope>NUCLEOTIDE SEQUENCE [LARGE SCALE GENOMIC DNA]</scope>
    <source>
        <strain evidence="2 3">NCTC4191</strain>
    </source>
</reference>
<sequence>MKQRRFGKTGKMISEIGLGTWQLGTKWGEQFNHKEAMAILETAYKQGINFLDTADVYNNGLSEKAIGEILKKYPDFFMSQLNVVEH</sequence>
<keyword evidence="3" id="KW-1185">Reference proteome</keyword>
<dbReference type="InterPro" id="IPR023210">
    <property type="entry name" value="NADP_OxRdtase_dom"/>
</dbReference>
<dbReference type="RefSeq" id="WP_258867174.1">
    <property type="nucleotide sequence ID" value="NZ_UFRN01000002.1"/>
</dbReference>
<organism evidence="2 3">
    <name type="scientific">Actinobacillus lignieresii</name>
    <dbReference type="NCBI Taxonomy" id="720"/>
    <lineage>
        <taxon>Bacteria</taxon>
        <taxon>Pseudomonadati</taxon>
        <taxon>Pseudomonadota</taxon>
        <taxon>Gammaproteobacteria</taxon>
        <taxon>Pasteurellales</taxon>
        <taxon>Pasteurellaceae</taxon>
        <taxon>Actinobacillus</taxon>
    </lineage>
</organism>
<dbReference type="SUPFAM" id="SSF51430">
    <property type="entry name" value="NAD(P)-linked oxidoreductase"/>
    <property type="match status" value="1"/>
</dbReference>
<dbReference type="EC" id="1.1.1.-" evidence="2"/>
<gene>
    <name evidence="2" type="primary">yhdN</name>
    <name evidence="2" type="ORF">NCTC4191_00355</name>
</gene>
<dbReference type="InterPro" id="IPR036812">
    <property type="entry name" value="NAD(P)_OxRdtase_dom_sf"/>
</dbReference>
<evidence type="ECO:0000313" key="2">
    <source>
        <dbReference type="EMBL" id="SUT90697.1"/>
    </source>
</evidence>
<dbReference type="Proteomes" id="UP000254253">
    <property type="component" value="Unassembled WGS sequence"/>
</dbReference>
<feature type="domain" description="NADP-dependent oxidoreductase" evidence="1">
    <location>
        <begin position="15"/>
        <end position="73"/>
    </location>
</feature>
<dbReference type="GO" id="GO:0016491">
    <property type="term" value="F:oxidoreductase activity"/>
    <property type="evidence" value="ECO:0007669"/>
    <property type="project" value="UniProtKB-KW"/>
</dbReference>
<dbReference type="PANTHER" id="PTHR43312">
    <property type="entry name" value="D-THREO-ALDOSE 1-DEHYDROGENASE"/>
    <property type="match status" value="1"/>
</dbReference>
<evidence type="ECO:0000259" key="1">
    <source>
        <dbReference type="Pfam" id="PF00248"/>
    </source>
</evidence>
<evidence type="ECO:0000313" key="3">
    <source>
        <dbReference type="Proteomes" id="UP000254253"/>
    </source>
</evidence>
<dbReference type="Pfam" id="PF00248">
    <property type="entry name" value="Aldo_ket_red"/>
    <property type="match status" value="1"/>
</dbReference>
<keyword evidence="2" id="KW-0560">Oxidoreductase</keyword>
<dbReference type="AlphaFoldDB" id="A0A380TR51"/>
<accession>A0A380TR51</accession>
<proteinExistence type="predicted"/>
<dbReference type="InterPro" id="IPR053135">
    <property type="entry name" value="AKR2_Oxidoreductase"/>
</dbReference>
<dbReference type="Gene3D" id="3.20.20.100">
    <property type="entry name" value="NADP-dependent oxidoreductase domain"/>
    <property type="match status" value="1"/>
</dbReference>
<protein>
    <submittedName>
        <fullName evidence="2">Aldo/keto reductase</fullName>
        <ecNumber evidence="2">1.1.1.-</ecNumber>
    </submittedName>
</protein>
<name>A0A380TR51_ACTLI</name>
<dbReference type="PANTHER" id="PTHR43312:SF1">
    <property type="entry name" value="NADP-DEPENDENT OXIDOREDUCTASE DOMAIN-CONTAINING PROTEIN"/>
    <property type="match status" value="1"/>
</dbReference>
<dbReference type="EMBL" id="UFRN01000002">
    <property type="protein sequence ID" value="SUT90697.1"/>
    <property type="molecule type" value="Genomic_DNA"/>
</dbReference>